<organism evidence="1 2">
    <name type="scientific">Paramuricea clavata</name>
    <name type="common">Red gorgonian</name>
    <name type="synonym">Violescent sea-whip</name>
    <dbReference type="NCBI Taxonomy" id="317549"/>
    <lineage>
        <taxon>Eukaryota</taxon>
        <taxon>Metazoa</taxon>
        <taxon>Cnidaria</taxon>
        <taxon>Anthozoa</taxon>
        <taxon>Octocorallia</taxon>
        <taxon>Malacalcyonacea</taxon>
        <taxon>Plexauridae</taxon>
        <taxon>Paramuricea</taxon>
    </lineage>
</organism>
<name>A0A7D9DI29_PARCT</name>
<protein>
    <submittedName>
        <fullName evidence="1">Uncharacterized protein</fullName>
    </submittedName>
</protein>
<reference evidence="1" key="1">
    <citation type="submission" date="2020-04" db="EMBL/GenBank/DDBJ databases">
        <authorList>
            <person name="Alioto T."/>
            <person name="Alioto T."/>
            <person name="Gomez Garrido J."/>
        </authorList>
    </citation>
    <scope>NUCLEOTIDE SEQUENCE</scope>
    <source>
        <strain evidence="1">A484AB</strain>
    </source>
</reference>
<gene>
    <name evidence="1" type="ORF">PACLA_8A040824</name>
</gene>
<evidence type="ECO:0000313" key="2">
    <source>
        <dbReference type="Proteomes" id="UP001152795"/>
    </source>
</evidence>
<comment type="caution">
    <text evidence="1">The sequence shown here is derived from an EMBL/GenBank/DDBJ whole genome shotgun (WGS) entry which is preliminary data.</text>
</comment>
<evidence type="ECO:0000313" key="1">
    <source>
        <dbReference type="EMBL" id="CAB3985778.1"/>
    </source>
</evidence>
<dbReference type="AlphaFoldDB" id="A0A7D9DI29"/>
<sequence>VGEYGNFASHCLLRDLRPEGVFVVVLHRDDPNLSCWSIHFGWVSSDDTMGARKT</sequence>
<proteinExistence type="predicted"/>
<feature type="non-terminal residue" evidence="1">
    <location>
        <position position="1"/>
    </location>
</feature>
<accession>A0A7D9DI29</accession>
<dbReference type="EMBL" id="CACRXK020000921">
    <property type="protein sequence ID" value="CAB3985778.1"/>
    <property type="molecule type" value="Genomic_DNA"/>
</dbReference>
<keyword evidence="2" id="KW-1185">Reference proteome</keyword>
<dbReference type="Proteomes" id="UP001152795">
    <property type="component" value="Unassembled WGS sequence"/>
</dbReference>